<dbReference type="GO" id="GO:0005549">
    <property type="term" value="F:odorant binding"/>
    <property type="evidence" value="ECO:0007669"/>
    <property type="project" value="InterPro"/>
</dbReference>
<evidence type="ECO:0000313" key="12">
    <source>
        <dbReference type="Proteomes" id="UP001168821"/>
    </source>
</evidence>
<feature type="transmembrane region" description="Helical" evidence="10">
    <location>
        <begin position="68"/>
        <end position="87"/>
    </location>
</feature>
<feature type="transmembrane region" description="Helical" evidence="10">
    <location>
        <begin position="349"/>
        <end position="371"/>
    </location>
</feature>
<reference evidence="11" key="1">
    <citation type="journal article" date="2023" name="G3 (Bethesda)">
        <title>Whole genome assemblies of Zophobas morio and Tenebrio molitor.</title>
        <authorList>
            <person name="Kaur S."/>
            <person name="Stinson S.A."/>
            <person name="diCenzo G.C."/>
        </authorList>
    </citation>
    <scope>NUCLEOTIDE SEQUENCE</scope>
    <source>
        <strain evidence="11">QUZm001</strain>
    </source>
</reference>
<name>A0AA38IZL5_9CUCU</name>
<evidence type="ECO:0000256" key="9">
    <source>
        <dbReference type="ARBA" id="ARBA00023224"/>
    </source>
</evidence>
<feature type="transmembrane region" description="Helical" evidence="10">
    <location>
        <begin position="35"/>
        <end position="62"/>
    </location>
</feature>
<dbReference type="PANTHER" id="PTHR21137:SF35">
    <property type="entry name" value="ODORANT RECEPTOR 19A-RELATED"/>
    <property type="match status" value="1"/>
</dbReference>
<feature type="transmembrane region" description="Helical" evidence="10">
    <location>
        <begin position="283"/>
        <end position="303"/>
    </location>
</feature>
<comment type="similarity">
    <text evidence="10">Belongs to the insect chemoreceptor superfamily. Heteromeric odorant receptor channel (TC 1.A.69) family.</text>
</comment>
<keyword evidence="6 10" id="KW-1133">Transmembrane helix</keyword>
<dbReference type="GO" id="GO:0005886">
    <property type="term" value="C:plasma membrane"/>
    <property type="evidence" value="ECO:0007669"/>
    <property type="project" value="UniProtKB-SubCell"/>
</dbReference>
<evidence type="ECO:0000256" key="2">
    <source>
        <dbReference type="ARBA" id="ARBA00022475"/>
    </source>
</evidence>
<dbReference type="Proteomes" id="UP001168821">
    <property type="component" value="Unassembled WGS sequence"/>
</dbReference>
<accession>A0AA38IZL5</accession>
<sequence length="380" mass="44125">MDKFDWRKTINVNLVVLRFVGLWPAGYEVYKMDLYLLYSTFTSITIIGGHNLSQIVNIYYVYADLEALSGTIFIAATNIFAVVKRYFFIRNLKLIKKLFITLNTYQFRPTISRHLPLVNRSVRSWKTAYFSFCLIVYSNVTLWSIVPIINHWVKDHKLPFEAWYPFKTDLSPNYELAYVYQLICIWFITVSNLNLDTFIYAFMMFIGIQCDILIDDLKHLEDDKNFGRKLTNCIKHHEEILKFAKNSNDFFNYIILGQIATSTAALALAMFQLSLVDVSSGVAYTHVAYIFGMSAEIFWYCWFGNEVELKSAQIPYAVFESQWIGQSESAIKNIIILCQRCQKPIKITAINLFTLSLHTFIGILRSAWSYFAVLSTVNSK</sequence>
<keyword evidence="7 10" id="KW-0472">Membrane</keyword>
<evidence type="ECO:0000313" key="11">
    <source>
        <dbReference type="EMBL" id="KAJ3663386.1"/>
    </source>
</evidence>
<organism evidence="11 12">
    <name type="scientific">Zophobas morio</name>
    <dbReference type="NCBI Taxonomy" id="2755281"/>
    <lineage>
        <taxon>Eukaryota</taxon>
        <taxon>Metazoa</taxon>
        <taxon>Ecdysozoa</taxon>
        <taxon>Arthropoda</taxon>
        <taxon>Hexapoda</taxon>
        <taxon>Insecta</taxon>
        <taxon>Pterygota</taxon>
        <taxon>Neoptera</taxon>
        <taxon>Endopterygota</taxon>
        <taxon>Coleoptera</taxon>
        <taxon>Polyphaga</taxon>
        <taxon>Cucujiformia</taxon>
        <taxon>Tenebrionidae</taxon>
        <taxon>Zophobas</taxon>
    </lineage>
</organism>
<keyword evidence="12" id="KW-1185">Reference proteome</keyword>
<feature type="transmembrane region" description="Helical" evidence="10">
    <location>
        <begin position="250"/>
        <end position="271"/>
    </location>
</feature>
<evidence type="ECO:0000256" key="7">
    <source>
        <dbReference type="ARBA" id="ARBA00023136"/>
    </source>
</evidence>
<dbReference type="InterPro" id="IPR004117">
    <property type="entry name" value="7tm6_olfct_rcpt"/>
</dbReference>
<comment type="subcellular location">
    <subcellularLocation>
        <location evidence="1 10">Cell membrane</location>
        <topology evidence="1 10">Multi-pass membrane protein</topology>
    </subcellularLocation>
</comment>
<protein>
    <recommendedName>
        <fullName evidence="10">Odorant receptor</fullName>
    </recommendedName>
</protein>
<dbReference type="Pfam" id="PF02949">
    <property type="entry name" value="7tm_6"/>
    <property type="match status" value="1"/>
</dbReference>
<dbReference type="EMBL" id="JALNTZ010000002">
    <property type="protein sequence ID" value="KAJ3663386.1"/>
    <property type="molecule type" value="Genomic_DNA"/>
</dbReference>
<feature type="transmembrane region" description="Helical" evidence="10">
    <location>
        <begin position="177"/>
        <end position="195"/>
    </location>
</feature>
<dbReference type="AlphaFoldDB" id="A0AA38IZL5"/>
<keyword evidence="4 10" id="KW-0812">Transmembrane</keyword>
<dbReference type="GO" id="GO:0007165">
    <property type="term" value="P:signal transduction"/>
    <property type="evidence" value="ECO:0007669"/>
    <property type="project" value="UniProtKB-KW"/>
</dbReference>
<dbReference type="PANTHER" id="PTHR21137">
    <property type="entry name" value="ODORANT RECEPTOR"/>
    <property type="match status" value="1"/>
</dbReference>
<evidence type="ECO:0000256" key="10">
    <source>
        <dbReference type="RuleBase" id="RU351113"/>
    </source>
</evidence>
<keyword evidence="8 10" id="KW-0675">Receptor</keyword>
<evidence type="ECO:0000256" key="5">
    <source>
        <dbReference type="ARBA" id="ARBA00022725"/>
    </source>
</evidence>
<dbReference type="GO" id="GO:0004984">
    <property type="term" value="F:olfactory receptor activity"/>
    <property type="evidence" value="ECO:0007669"/>
    <property type="project" value="InterPro"/>
</dbReference>
<evidence type="ECO:0000256" key="1">
    <source>
        <dbReference type="ARBA" id="ARBA00004651"/>
    </source>
</evidence>
<evidence type="ECO:0000256" key="3">
    <source>
        <dbReference type="ARBA" id="ARBA00022606"/>
    </source>
</evidence>
<keyword evidence="3 10" id="KW-0716">Sensory transduction</keyword>
<keyword evidence="5 10" id="KW-0552">Olfaction</keyword>
<feature type="transmembrane region" description="Helical" evidence="10">
    <location>
        <begin position="129"/>
        <end position="149"/>
    </location>
</feature>
<evidence type="ECO:0000256" key="8">
    <source>
        <dbReference type="ARBA" id="ARBA00023170"/>
    </source>
</evidence>
<comment type="caution">
    <text evidence="11">The sequence shown here is derived from an EMBL/GenBank/DDBJ whole genome shotgun (WGS) entry which is preliminary data.</text>
</comment>
<gene>
    <name evidence="11" type="ORF">Zmor_007661</name>
</gene>
<keyword evidence="9 10" id="KW-0807">Transducer</keyword>
<evidence type="ECO:0000256" key="4">
    <source>
        <dbReference type="ARBA" id="ARBA00022692"/>
    </source>
</evidence>
<keyword evidence="2" id="KW-1003">Cell membrane</keyword>
<evidence type="ECO:0000256" key="6">
    <source>
        <dbReference type="ARBA" id="ARBA00022989"/>
    </source>
</evidence>
<proteinExistence type="inferred from homology"/>